<evidence type="ECO:0000313" key="3">
    <source>
        <dbReference type="Proteomes" id="UP000324222"/>
    </source>
</evidence>
<evidence type="ECO:0000256" key="1">
    <source>
        <dbReference type="SAM" id="MobiDB-lite"/>
    </source>
</evidence>
<dbReference type="Proteomes" id="UP000324222">
    <property type="component" value="Unassembled WGS sequence"/>
</dbReference>
<dbReference type="AlphaFoldDB" id="A0A5B7HHI2"/>
<protein>
    <submittedName>
        <fullName evidence="2">Uncharacterized protein</fullName>
    </submittedName>
</protein>
<proteinExistence type="predicted"/>
<name>A0A5B7HHI2_PORTR</name>
<sequence length="75" mass="8767">MEATNRRRDFYLPREGKKSQTFLISVSPSPPPLLPLPLPRQLERLQYYSKSLPFLGSGSSRRSKVDPRDRQRRPN</sequence>
<dbReference type="EMBL" id="VSRR010028327">
    <property type="protein sequence ID" value="MPC68757.1"/>
    <property type="molecule type" value="Genomic_DNA"/>
</dbReference>
<feature type="region of interest" description="Disordered" evidence="1">
    <location>
        <begin position="52"/>
        <end position="75"/>
    </location>
</feature>
<keyword evidence="3" id="KW-1185">Reference proteome</keyword>
<organism evidence="2 3">
    <name type="scientific">Portunus trituberculatus</name>
    <name type="common">Swimming crab</name>
    <name type="synonym">Neptunus trituberculatus</name>
    <dbReference type="NCBI Taxonomy" id="210409"/>
    <lineage>
        <taxon>Eukaryota</taxon>
        <taxon>Metazoa</taxon>
        <taxon>Ecdysozoa</taxon>
        <taxon>Arthropoda</taxon>
        <taxon>Crustacea</taxon>
        <taxon>Multicrustacea</taxon>
        <taxon>Malacostraca</taxon>
        <taxon>Eumalacostraca</taxon>
        <taxon>Eucarida</taxon>
        <taxon>Decapoda</taxon>
        <taxon>Pleocyemata</taxon>
        <taxon>Brachyura</taxon>
        <taxon>Eubrachyura</taxon>
        <taxon>Portunoidea</taxon>
        <taxon>Portunidae</taxon>
        <taxon>Portuninae</taxon>
        <taxon>Portunus</taxon>
    </lineage>
</organism>
<gene>
    <name evidence="2" type="ORF">E2C01_062966</name>
</gene>
<evidence type="ECO:0000313" key="2">
    <source>
        <dbReference type="EMBL" id="MPC68757.1"/>
    </source>
</evidence>
<accession>A0A5B7HHI2</accession>
<reference evidence="2 3" key="1">
    <citation type="submission" date="2019-05" db="EMBL/GenBank/DDBJ databases">
        <title>Another draft genome of Portunus trituberculatus and its Hox gene families provides insights of decapod evolution.</title>
        <authorList>
            <person name="Jeong J.-H."/>
            <person name="Song I."/>
            <person name="Kim S."/>
            <person name="Choi T."/>
            <person name="Kim D."/>
            <person name="Ryu S."/>
            <person name="Kim W."/>
        </authorList>
    </citation>
    <scope>NUCLEOTIDE SEQUENCE [LARGE SCALE GENOMIC DNA]</scope>
    <source>
        <tissue evidence="2">Muscle</tissue>
    </source>
</reference>
<comment type="caution">
    <text evidence="2">The sequence shown here is derived from an EMBL/GenBank/DDBJ whole genome shotgun (WGS) entry which is preliminary data.</text>
</comment>